<organism evidence="1 2">
    <name type="scientific">Oceanispirochaeta crateris</name>
    <dbReference type="NCBI Taxonomy" id="2518645"/>
    <lineage>
        <taxon>Bacteria</taxon>
        <taxon>Pseudomonadati</taxon>
        <taxon>Spirochaetota</taxon>
        <taxon>Spirochaetia</taxon>
        <taxon>Spirochaetales</taxon>
        <taxon>Spirochaetaceae</taxon>
        <taxon>Oceanispirochaeta</taxon>
    </lineage>
</organism>
<name>A0A5C1QV05_9SPIO</name>
<dbReference type="OrthoDB" id="9812744at2"/>
<evidence type="ECO:0000313" key="2">
    <source>
        <dbReference type="Proteomes" id="UP000324209"/>
    </source>
</evidence>
<keyword evidence="2" id="KW-1185">Reference proteome</keyword>
<accession>A0A5C1QV05</accession>
<proteinExistence type="predicted"/>
<gene>
    <name evidence="1" type="ORF">EXM22_13330</name>
</gene>
<dbReference type="Proteomes" id="UP000324209">
    <property type="component" value="Chromosome"/>
</dbReference>
<dbReference type="Gene3D" id="1.10.3210.10">
    <property type="entry name" value="Hypothetical protein af1432"/>
    <property type="match status" value="1"/>
</dbReference>
<dbReference type="KEGG" id="ock:EXM22_13330"/>
<sequence>MEIKRYQNKYCFKKRSVAEHMWSVSKIAEGLAIWESKKFKNKVDMAKVLQKAINHDMIEQTTGDILGPTKKKTPAMKEAVEEIEELAFNEVIEKELPKSWRNQFRSYILNPKTDDIEGQIIRAADIIDTIIESIEEIKLGNDIFKAVLLDSSKSLIQVDLVSVRYFIKYAITDFEVDIEEYFGKELHDFRESLNFDPKVFEACQDIGSDL</sequence>
<protein>
    <submittedName>
        <fullName evidence="1">HD domain-containing protein</fullName>
    </submittedName>
</protein>
<reference evidence="1 2" key="1">
    <citation type="submission" date="2019-02" db="EMBL/GenBank/DDBJ databases">
        <title>Complete Genome Sequence and Methylome Analysis of free living Spirochaetas.</title>
        <authorList>
            <person name="Fomenkov A."/>
            <person name="Dubinina G."/>
            <person name="Leshcheva N."/>
            <person name="Mikheeva N."/>
            <person name="Grabovich M."/>
            <person name="Vincze T."/>
            <person name="Roberts R.J."/>
        </authorList>
    </citation>
    <scope>NUCLEOTIDE SEQUENCE [LARGE SCALE GENOMIC DNA]</scope>
    <source>
        <strain evidence="1 2">K2</strain>
    </source>
</reference>
<dbReference type="EMBL" id="CP036150">
    <property type="protein sequence ID" value="QEN09922.1"/>
    <property type="molecule type" value="Genomic_DNA"/>
</dbReference>
<dbReference type="Pfam" id="PF12917">
    <property type="entry name" value="YfbR-like"/>
    <property type="match status" value="1"/>
</dbReference>
<evidence type="ECO:0000313" key="1">
    <source>
        <dbReference type="EMBL" id="QEN09922.1"/>
    </source>
</evidence>
<dbReference type="SUPFAM" id="SSF109604">
    <property type="entry name" value="HD-domain/PDEase-like"/>
    <property type="match status" value="1"/>
</dbReference>
<dbReference type="AlphaFoldDB" id="A0A5C1QV05"/>